<reference evidence="2 3" key="1">
    <citation type="submission" date="2018-04" db="EMBL/GenBank/DDBJ databases">
        <title>Complete genome sequence of Hydrogenophilus thermoluteolus TH-1.</title>
        <authorList>
            <person name="Arai H."/>
        </authorList>
    </citation>
    <scope>NUCLEOTIDE SEQUENCE [LARGE SCALE GENOMIC DNA]</scope>
    <source>
        <strain evidence="2 3">TH-1</strain>
    </source>
</reference>
<dbReference type="AlphaFoldDB" id="A0A2Z6DX42"/>
<dbReference type="OrthoDB" id="7856745at2"/>
<dbReference type="InterPro" id="IPR025711">
    <property type="entry name" value="PepSY"/>
</dbReference>
<dbReference type="KEGG" id="htl:HPTL_0617"/>
<feature type="domain" description="PepSY" evidence="1">
    <location>
        <begin position="54"/>
        <end position="113"/>
    </location>
</feature>
<name>A0A2Z6DX42_HYDTE</name>
<gene>
    <name evidence="2" type="ORF">HPTL_0617</name>
</gene>
<protein>
    <recommendedName>
        <fullName evidence="1">PepSY domain-containing protein</fullName>
    </recommendedName>
</protein>
<dbReference type="Pfam" id="PF03413">
    <property type="entry name" value="PepSY"/>
    <property type="match status" value="1"/>
</dbReference>
<sequence>MRSRYLLGAIAVAVLSVGMTQWNSDGLGVTLAYASKKAERVQMLEAIQRGELMPFETILTKVREELGGHLVEVELEDQGWSPSGWVYEVKWLTTDGQLIKRYYDAQSGALLRDKTKSVRKEWKRSEEWKHDAQRQ</sequence>
<organism evidence="2 3">
    <name type="scientific">Hydrogenophilus thermoluteolus</name>
    <name type="common">Pseudomonas hydrogenothermophila</name>
    <dbReference type="NCBI Taxonomy" id="297"/>
    <lineage>
        <taxon>Bacteria</taxon>
        <taxon>Pseudomonadati</taxon>
        <taxon>Pseudomonadota</taxon>
        <taxon>Hydrogenophilia</taxon>
        <taxon>Hydrogenophilales</taxon>
        <taxon>Hydrogenophilaceae</taxon>
        <taxon>Hydrogenophilus</taxon>
    </lineage>
</organism>
<proteinExistence type="predicted"/>
<dbReference type="EMBL" id="AP018558">
    <property type="protein sequence ID" value="BBD76885.1"/>
    <property type="molecule type" value="Genomic_DNA"/>
</dbReference>
<evidence type="ECO:0000313" key="2">
    <source>
        <dbReference type="EMBL" id="BBD76885.1"/>
    </source>
</evidence>
<dbReference type="Proteomes" id="UP000262004">
    <property type="component" value="Chromosome"/>
</dbReference>
<keyword evidence="3" id="KW-1185">Reference proteome</keyword>
<dbReference type="RefSeq" id="WP_119334686.1">
    <property type="nucleotide sequence ID" value="NZ_AP018558.1"/>
</dbReference>
<evidence type="ECO:0000259" key="1">
    <source>
        <dbReference type="Pfam" id="PF03413"/>
    </source>
</evidence>
<evidence type="ECO:0000313" key="3">
    <source>
        <dbReference type="Proteomes" id="UP000262004"/>
    </source>
</evidence>
<accession>A0A2Z6DX42</accession>